<evidence type="ECO:0000256" key="1">
    <source>
        <dbReference type="ARBA" id="ARBA00010996"/>
    </source>
</evidence>
<dbReference type="InterPro" id="IPR003782">
    <property type="entry name" value="SCO1/SenC"/>
</dbReference>
<dbReference type="CDD" id="cd02968">
    <property type="entry name" value="SCO"/>
    <property type="match status" value="1"/>
</dbReference>
<evidence type="ECO:0000256" key="2">
    <source>
        <dbReference type="ARBA" id="ARBA00023008"/>
    </source>
</evidence>
<dbReference type="AlphaFoldDB" id="A0A381QWU0"/>
<feature type="domain" description="Thioredoxin" evidence="3">
    <location>
        <begin position="13"/>
        <end position="185"/>
    </location>
</feature>
<dbReference type="InterPro" id="IPR036249">
    <property type="entry name" value="Thioredoxin-like_sf"/>
</dbReference>
<accession>A0A381QWU0</accession>
<dbReference type="EMBL" id="UINC01001571">
    <property type="protein sequence ID" value="SUZ83902.1"/>
    <property type="molecule type" value="Genomic_DNA"/>
</dbReference>
<keyword evidence="2" id="KW-0186">Copper</keyword>
<name>A0A381QWU0_9ZZZZ</name>
<dbReference type="Pfam" id="PF02630">
    <property type="entry name" value="SCO1-SenC"/>
    <property type="match status" value="1"/>
</dbReference>
<dbReference type="Gene3D" id="3.40.30.10">
    <property type="entry name" value="Glutaredoxin"/>
    <property type="match status" value="1"/>
</dbReference>
<dbReference type="PANTHER" id="PTHR12151">
    <property type="entry name" value="ELECTRON TRANSPORT PROTIN SCO1/SENC FAMILY MEMBER"/>
    <property type="match status" value="1"/>
</dbReference>
<reference evidence="4" key="1">
    <citation type="submission" date="2018-05" db="EMBL/GenBank/DDBJ databases">
        <authorList>
            <person name="Lanie J.A."/>
            <person name="Ng W.-L."/>
            <person name="Kazmierczak K.M."/>
            <person name="Andrzejewski T.M."/>
            <person name="Davidsen T.M."/>
            <person name="Wayne K.J."/>
            <person name="Tettelin H."/>
            <person name="Glass J.I."/>
            <person name="Rusch D."/>
            <person name="Podicherti R."/>
            <person name="Tsui H.-C.T."/>
            <person name="Winkler M.E."/>
        </authorList>
    </citation>
    <scope>NUCLEOTIDE SEQUENCE</scope>
</reference>
<protein>
    <recommendedName>
        <fullName evidence="3">Thioredoxin domain-containing protein</fullName>
    </recommendedName>
</protein>
<proteinExistence type="inferred from homology"/>
<dbReference type="PROSITE" id="PS51352">
    <property type="entry name" value="THIOREDOXIN_2"/>
    <property type="match status" value="1"/>
</dbReference>
<gene>
    <name evidence="4" type="ORF">METZ01_LOCUS36756</name>
</gene>
<dbReference type="SUPFAM" id="SSF52833">
    <property type="entry name" value="Thioredoxin-like"/>
    <property type="match status" value="1"/>
</dbReference>
<dbReference type="PANTHER" id="PTHR12151:SF25">
    <property type="entry name" value="LINALOOL DEHYDRATASE_ISOMERASE DOMAIN-CONTAINING PROTEIN"/>
    <property type="match status" value="1"/>
</dbReference>
<evidence type="ECO:0000313" key="4">
    <source>
        <dbReference type="EMBL" id="SUZ83902.1"/>
    </source>
</evidence>
<comment type="similarity">
    <text evidence="1">Belongs to the SCO1/2 family.</text>
</comment>
<sequence length="193" mass="22367">MHQKEALSYLKIDGKDRKVPDFILTNQDSLFITNDDLLGKVYVLEFFFSRCPDICIEMNRNMRKLDKKFGDSNDFGIVSITIDPSHDSPYILKKYSEDLGVKSQNWHFLTGDRNYIYDLANKGFNIYANENPNFGGGFEHQGYFALIDKQGYIRSRNDDYGNPILYYLGINDQSIDLQGIDMLENDITKLIDE</sequence>
<evidence type="ECO:0000259" key="3">
    <source>
        <dbReference type="PROSITE" id="PS51352"/>
    </source>
</evidence>
<dbReference type="InterPro" id="IPR013766">
    <property type="entry name" value="Thioredoxin_domain"/>
</dbReference>
<organism evidence="4">
    <name type="scientific">marine metagenome</name>
    <dbReference type="NCBI Taxonomy" id="408172"/>
    <lineage>
        <taxon>unclassified sequences</taxon>
        <taxon>metagenomes</taxon>
        <taxon>ecological metagenomes</taxon>
    </lineage>
</organism>